<dbReference type="Proteomes" id="UP000190813">
    <property type="component" value="Unassembled WGS sequence"/>
</dbReference>
<dbReference type="RefSeq" id="WP_078773261.1">
    <property type="nucleotide sequence ID" value="NZ_CBCSBR010000028.1"/>
</dbReference>
<keyword evidence="3" id="KW-0804">Transcription</keyword>
<name>A0A1T3M9C1_9FLAO</name>
<dbReference type="Gene3D" id="1.10.10.60">
    <property type="entry name" value="Homeodomain-like"/>
    <property type="match status" value="2"/>
</dbReference>
<comment type="caution">
    <text evidence="5">The sequence shown here is derived from an EMBL/GenBank/DDBJ whole genome shotgun (WGS) entry which is preliminary data.</text>
</comment>
<sequence length="265" mass="31149">MPTELNRIQKTIAYIEENFGREITSKEIEGIACYSYRNFQRVFMKLFGETLSGFQKRLRLENAYKKLLYTTDKISSIALEVGYYNLQSFSKAFHKEYGISPAVARKERNKIFSSLTKTDDKAFVYEIVYKQSITVYTKGIKTRNYNNKDINALWEGIEEEIDFSTAYGIITDQPLITNEEYCRYEAAIEEPAPGDDYQKKTIFGRKYARFVHHGNFEHLLDAYGVFYRFWLAEEPFLLDNSPVIEEYLLSESGEYTTYIYFPLHI</sequence>
<proteinExistence type="predicted"/>
<evidence type="ECO:0000256" key="3">
    <source>
        <dbReference type="ARBA" id="ARBA00023163"/>
    </source>
</evidence>
<gene>
    <name evidence="5" type="ORF">BAZ10_12185</name>
</gene>
<dbReference type="InterPro" id="IPR018060">
    <property type="entry name" value="HTH_AraC"/>
</dbReference>
<keyword evidence="2" id="KW-0238">DNA-binding</keyword>
<dbReference type="SMART" id="SM00342">
    <property type="entry name" value="HTH_ARAC"/>
    <property type="match status" value="1"/>
</dbReference>
<keyword evidence="1" id="KW-0805">Transcription regulation</keyword>
<dbReference type="PRINTS" id="PR00032">
    <property type="entry name" value="HTHARAC"/>
</dbReference>
<dbReference type="Gene3D" id="3.20.80.10">
    <property type="entry name" value="Regulatory factor, effector binding domain"/>
    <property type="match status" value="1"/>
</dbReference>
<dbReference type="SUPFAM" id="SSF55136">
    <property type="entry name" value="Probable bacterial effector-binding domain"/>
    <property type="match status" value="1"/>
</dbReference>
<dbReference type="AlphaFoldDB" id="A0A1T3M9C1"/>
<evidence type="ECO:0000259" key="4">
    <source>
        <dbReference type="PROSITE" id="PS01124"/>
    </source>
</evidence>
<dbReference type="InterPro" id="IPR009057">
    <property type="entry name" value="Homeodomain-like_sf"/>
</dbReference>
<dbReference type="GO" id="GO:0003700">
    <property type="term" value="F:DNA-binding transcription factor activity"/>
    <property type="evidence" value="ECO:0007669"/>
    <property type="project" value="InterPro"/>
</dbReference>
<dbReference type="InterPro" id="IPR020449">
    <property type="entry name" value="Tscrpt_reg_AraC-type_HTH"/>
</dbReference>
<evidence type="ECO:0000256" key="1">
    <source>
        <dbReference type="ARBA" id="ARBA00023015"/>
    </source>
</evidence>
<reference evidence="5 6" key="1">
    <citation type="submission" date="2016-06" db="EMBL/GenBank/DDBJ databases">
        <title>Revisiting the taxonomy of the Elizabethkingia Genus based on Whole-Genome Sequencing, Optical Mapping, and MALDI-TOF.</title>
        <authorList>
            <person name="Nicholson A.C."/>
        </authorList>
    </citation>
    <scope>NUCLEOTIDE SEQUENCE [LARGE SCALE GENOMIC DNA]</scope>
    <source>
        <strain evidence="5 6">G4070</strain>
    </source>
</reference>
<feature type="domain" description="HTH araC/xylS-type" evidence="4">
    <location>
        <begin position="9"/>
        <end position="107"/>
    </location>
</feature>
<dbReference type="Pfam" id="PF12833">
    <property type="entry name" value="HTH_18"/>
    <property type="match status" value="1"/>
</dbReference>
<evidence type="ECO:0000313" key="5">
    <source>
        <dbReference type="EMBL" id="OPC61212.1"/>
    </source>
</evidence>
<dbReference type="PANTHER" id="PTHR40055">
    <property type="entry name" value="TRANSCRIPTIONAL REGULATOR YGIV-RELATED"/>
    <property type="match status" value="1"/>
</dbReference>
<dbReference type="InterPro" id="IPR011256">
    <property type="entry name" value="Reg_factor_effector_dom_sf"/>
</dbReference>
<organism evidence="5 6">
    <name type="scientific">Elizabethkingia occulta</name>
    <dbReference type="NCBI Taxonomy" id="1867263"/>
    <lineage>
        <taxon>Bacteria</taxon>
        <taxon>Pseudomonadati</taxon>
        <taxon>Bacteroidota</taxon>
        <taxon>Flavobacteriia</taxon>
        <taxon>Flavobacteriales</taxon>
        <taxon>Weeksellaceae</taxon>
        <taxon>Elizabethkingia</taxon>
    </lineage>
</organism>
<dbReference type="PANTHER" id="PTHR40055:SF1">
    <property type="entry name" value="TRANSCRIPTIONAL REGULATOR YGIV-RELATED"/>
    <property type="match status" value="1"/>
</dbReference>
<dbReference type="SUPFAM" id="SSF46689">
    <property type="entry name" value="Homeodomain-like"/>
    <property type="match status" value="2"/>
</dbReference>
<dbReference type="InterPro" id="IPR029442">
    <property type="entry name" value="GyrI-like"/>
</dbReference>
<evidence type="ECO:0000256" key="2">
    <source>
        <dbReference type="ARBA" id="ARBA00023125"/>
    </source>
</evidence>
<dbReference type="InterPro" id="IPR050908">
    <property type="entry name" value="SmbC-like"/>
</dbReference>
<dbReference type="InterPro" id="IPR010499">
    <property type="entry name" value="AraC_E-bd"/>
</dbReference>
<dbReference type="PROSITE" id="PS01124">
    <property type="entry name" value="HTH_ARAC_FAMILY_2"/>
    <property type="match status" value="1"/>
</dbReference>
<dbReference type="EMBL" id="MAHX01000021">
    <property type="protein sequence ID" value="OPC61212.1"/>
    <property type="molecule type" value="Genomic_DNA"/>
</dbReference>
<dbReference type="GO" id="GO:0043565">
    <property type="term" value="F:sequence-specific DNA binding"/>
    <property type="evidence" value="ECO:0007669"/>
    <property type="project" value="InterPro"/>
</dbReference>
<dbReference type="SMART" id="SM00871">
    <property type="entry name" value="AraC_E_bind"/>
    <property type="match status" value="1"/>
</dbReference>
<keyword evidence="6" id="KW-1185">Reference proteome</keyword>
<accession>A0A1T3M9C1</accession>
<protein>
    <submittedName>
        <fullName evidence="5">Transcription activator effector-binding protein</fullName>
    </submittedName>
</protein>
<evidence type="ECO:0000313" key="6">
    <source>
        <dbReference type="Proteomes" id="UP000190813"/>
    </source>
</evidence>
<dbReference type="Pfam" id="PF06445">
    <property type="entry name" value="GyrI-like"/>
    <property type="match status" value="1"/>
</dbReference>